<evidence type="ECO:0000313" key="2">
    <source>
        <dbReference type="EMBL" id="MFC4106792.1"/>
    </source>
</evidence>
<proteinExistence type="predicted"/>
<keyword evidence="3" id="KW-1185">Reference proteome</keyword>
<keyword evidence="1" id="KW-1133">Transmembrane helix</keyword>
<feature type="transmembrane region" description="Helical" evidence="1">
    <location>
        <begin position="87"/>
        <end position="117"/>
    </location>
</feature>
<organism evidence="2 3">
    <name type="scientific">Micromonospora zhanjiangensis</name>
    <dbReference type="NCBI Taxonomy" id="1522057"/>
    <lineage>
        <taxon>Bacteria</taxon>
        <taxon>Bacillati</taxon>
        <taxon>Actinomycetota</taxon>
        <taxon>Actinomycetes</taxon>
        <taxon>Micromonosporales</taxon>
        <taxon>Micromonosporaceae</taxon>
        <taxon>Micromonospora</taxon>
    </lineage>
</organism>
<dbReference type="Proteomes" id="UP001595868">
    <property type="component" value="Unassembled WGS sequence"/>
</dbReference>
<sequence>MTNVEAKYDIDMSDVRRVERLVGAKLPDILEPLRQVDGDFEAVKASLRYYREIADEIDAVYADLAQVRADVAWAGHAGDSGRNALDWILLVLGWIGAIILAVVAALLMLVALLLYAIGAILQWIGKALAVVAACVAVIVLLVVLIRSGGRGQTGRLTMIWAALRATFDMVYMATLGITGALGDGLGWLCEQAAKGVMWLALWLVEVGTKWTDSPPDQVEPLRRERNKLFGADAND</sequence>
<name>A0ABV8KLE2_9ACTN</name>
<reference evidence="3" key="1">
    <citation type="journal article" date="2019" name="Int. J. Syst. Evol. Microbiol.">
        <title>The Global Catalogue of Microorganisms (GCM) 10K type strain sequencing project: providing services to taxonomists for standard genome sequencing and annotation.</title>
        <authorList>
            <consortium name="The Broad Institute Genomics Platform"/>
            <consortium name="The Broad Institute Genome Sequencing Center for Infectious Disease"/>
            <person name="Wu L."/>
            <person name="Ma J."/>
        </authorList>
    </citation>
    <scope>NUCLEOTIDE SEQUENCE [LARGE SCALE GENOMIC DNA]</scope>
    <source>
        <strain evidence="3">2902at01</strain>
    </source>
</reference>
<feature type="transmembrane region" description="Helical" evidence="1">
    <location>
        <begin position="123"/>
        <end position="145"/>
    </location>
</feature>
<dbReference type="EMBL" id="JBHSBN010000007">
    <property type="protein sequence ID" value="MFC4106792.1"/>
    <property type="molecule type" value="Genomic_DNA"/>
</dbReference>
<keyword evidence="1" id="KW-0812">Transmembrane</keyword>
<comment type="caution">
    <text evidence="2">The sequence shown here is derived from an EMBL/GenBank/DDBJ whole genome shotgun (WGS) entry which is preliminary data.</text>
</comment>
<dbReference type="RefSeq" id="WP_377545056.1">
    <property type="nucleotide sequence ID" value="NZ_JBHSBN010000007.1"/>
</dbReference>
<protein>
    <submittedName>
        <fullName evidence="2">Uncharacterized protein</fullName>
    </submittedName>
</protein>
<gene>
    <name evidence="2" type="ORF">ACFOX0_12740</name>
</gene>
<keyword evidence="1" id="KW-0472">Membrane</keyword>
<accession>A0ABV8KLE2</accession>
<evidence type="ECO:0000256" key="1">
    <source>
        <dbReference type="SAM" id="Phobius"/>
    </source>
</evidence>
<evidence type="ECO:0000313" key="3">
    <source>
        <dbReference type="Proteomes" id="UP001595868"/>
    </source>
</evidence>